<evidence type="ECO:0000256" key="1">
    <source>
        <dbReference type="SAM" id="MobiDB-lite"/>
    </source>
</evidence>
<dbReference type="Proteomes" id="UP000317977">
    <property type="component" value="Unassembled WGS sequence"/>
</dbReference>
<organism evidence="3 4">
    <name type="scientific">Rubripirellula reticaptiva</name>
    <dbReference type="NCBI Taxonomy" id="2528013"/>
    <lineage>
        <taxon>Bacteria</taxon>
        <taxon>Pseudomonadati</taxon>
        <taxon>Planctomycetota</taxon>
        <taxon>Planctomycetia</taxon>
        <taxon>Pirellulales</taxon>
        <taxon>Pirellulaceae</taxon>
        <taxon>Rubripirellula</taxon>
    </lineage>
</organism>
<dbReference type="Pfam" id="PF10881">
    <property type="entry name" value="DUF2726"/>
    <property type="match status" value="1"/>
</dbReference>
<comment type="caution">
    <text evidence="3">The sequence shown here is derived from an EMBL/GenBank/DDBJ whole genome shotgun (WGS) entry which is preliminary data.</text>
</comment>
<name>A0A5C6FAU3_9BACT</name>
<evidence type="ECO:0000259" key="2">
    <source>
        <dbReference type="Pfam" id="PF10881"/>
    </source>
</evidence>
<dbReference type="InterPro" id="IPR024402">
    <property type="entry name" value="DUF2726"/>
</dbReference>
<evidence type="ECO:0000313" key="3">
    <source>
        <dbReference type="EMBL" id="TWU57306.1"/>
    </source>
</evidence>
<keyword evidence="4" id="KW-1185">Reference proteome</keyword>
<feature type="region of interest" description="Disordered" evidence="1">
    <location>
        <begin position="160"/>
        <end position="180"/>
    </location>
</feature>
<evidence type="ECO:0000313" key="4">
    <source>
        <dbReference type="Proteomes" id="UP000317977"/>
    </source>
</evidence>
<feature type="domain" description="DUF2726" evidence="2">
    <location>
        <begin position="34"/>
        <end position="148"/>
    </location>
</feature>
<dbReference type="EMBL" id="SJPX01000001">
    <property type="protein sequence ID" value="TWU57306.1"/>
    <property type="molecule type" value="Genomic_DNA"/>
</dbReference>
<proteinExistence type="predicted"/>
<protein>
    <recommendedName>
        <fullName evidence="2">DUF2726 domain-containing protein</fullName>
    </recommendedName>
</protein>
<dbReference type="AlphaFoldDB" id="A0A5C6FAU3"/>
<sequence length="180" mass="20063">MPAKVQQGWAKTLSGLMGRKQGPATPSVTISRDQFLQTDELEFFHRLVAAIGKRGIVCPKTRAIDVVRLTNASAHLKDAVRLNLKQINFLIIEPRSGVPICAIQTELIQNRRGRLQEDFLRNVLRSADLPLIRISITKMPSVGSIRDLLMPIIENRENELTQTSQMIHGPHDNAARQAGS</sequence>
<dbReference type="OrthoDB" id="9813328at2"/>
<gene>
    <name evidence="3" type="ORF">Poly59_02130</name>
</gene>
<dbReference type="RefSeq" id="WP_146532230.1">
    <property type="nucleotide sequence ID" value="NZ_SJPX01000001.1"/>
</dbReference>
<accession>A0A5C6FAU3</accession>
<reference evidence="3 4" key="1">
    <citation type="submission" date="2019-02" db="EMBL/GenBank/DDBJ databases">
        <title>Deep-cultivation of Planctomycetes and their phenomic and genomic characterization uncovers novel biology.</title>
        <authorList>
            <person name="Wiegand S."/>
            <person name="Jogler M."/>
            <person name="Boedeker C."/>
            <person name="Pinto D."/>
            <person name="Vollmers J."/>
            <person name="Rivas-Marin E."/>
            <person name="Kohn T."/>
            <person name="Peeters S.H."/>
            <person name="Heuer A."/>
            <person name="Rast P."/>
            <person name="Oberbeckmann S."/>
            <person name="Bunk B."/>
            <person name="Jeske O."/>
            <person name="Meyerdierks A."/>
            <person name="Storesund J.E."/>
            <person name="Kallscheuer N."/>
            <person name="Luecker S."/>
            <person name="Lage O.M."/>
            <person name="Pohl T."/>
            <person name="Merkel B.J."/>
            <person name="Hornburger P."/>
            <person name="Mueller R.-W."/>
            <person name="Bruemmer F."/>
            <person name="Labrenz M."/>
            <person name="Spormann A.M."/>
            <person name="Op Den Camp H."/>
            <person name="Overmann J."/>
            <person name="Amann R."/>
            <person name="Jetten M.S.M."/>
            <person name="Mascher T."/>
            <person name="Medema M.H."/>
            <person name="Devos D.P."/>
            <person name="Kaster A.-K."/>
            <person name="Ovreas L."/>
            <person name="Rohde M."/>
            <person name="Galperin M.Y."/>
            <person name="Jogler C."/>
        </authorList>
    </citation>
    <scope>NUCLEOTIDE SEQUENCE [LARGE SCALE GENOMIC DNA]</scope>
    <source>
        <strain evidence="3 4">Poly59</strain>
    </source>
</reference>